<sequence length="327" mass="37405">MIKELLLLLYFIILVYAFANTKCGGKRYKCGEENQNNVCVNVSEYRGKVHELSPCADDDKTCLWQDAAYQKPIYCTDKPAKDKILPGETCSGDSDCLSNSCIGGICLGLKLNQQCSRHQQCDVGYYCDTYCKEQVQFEQLCSNDYQCTNNCVCNLGKCAYYYSLENNIKADNPKACYYGYINPNNGTCQNGPHSLTKSKPCETDTDCILLDSNEKLYGYSECQCGFNAGGFSYCSLAEGDPEYLKILELFQWLLQVNQYCHTILRYGPCSSLYLDEYIDYQKAVKFYELQSQIMFNDECIQKIYTDEYWGINSDRLYILLIILLLLQ</sequence>
<evidence type="ECO:0000313" key="3">
    <source>
        <dbReference type="Proteomes" id="UP000683925"/>
    </source>
</evidence>
<proteinExistence type="predicted"/>
<dbReference type="PANTHER" id="PTHR33459:SF7">
    <property type="entry name" value="DD-GDCA PROTEIN"/>
    <property type="match status" value="1"/>
</dbReference>
<accession>A0A8S1WKL0</accession>
<name>A0A8S1WKL0_PAROT</name>
<dbReference type="OrthoDB" id="282594at2759"/>
<keyword evidence="1" id="KW-0732">Signal</keyword>
<comment type="caution">
    <text evidence="2">The sequence shown here is derived from an EMBL/GenBank/DDBJ whole genome shotgun (WGS) entry which is preliminary data.</text>
</comment>
<dbReference type="EMBL" id="CAJJDP010000096">
    <property type="protein sequence ID" value="CAD8190518.1"/>
    <property type="molecule type" value="Genomic_DNA"/>
</dbReference>
<organism evidence="2 3">
    <name type="scientific">Paramecium octaurelia</name>
    <dbReference type="NCBI Taxonomy" id="43137"/>
    <lineage>
        <taxon>Eukaryota</taxon>
        <taxon>Sar</taxon>
        <taxon>Alveolata</taxon>
        <taxon>Ciliophora</taxon>
        <taxon>Intramacronucleata</taxon>
        <taxon>Oligohymenophorea</taxon>
        <taxon>Peniculida</taxon>
        <taxon>Parameciidae</taxon>
        <taxon>Paramecium</taxon>
    </lineage>
</organism>
<dbReference type="OMA" id="ILPGETC"/>
<evidence type="ECO:0008006" key="4">
    <source>
        <dbReference type="Google" id="ProtNLM"/>
    </source>
</evidence>
<reference evidence="2" key="1">
    <citation type="submission" date="2021-01" db="EMBL/GenBank/DDBJ databases">
        <authorList>
            <consortium name="Genoscope - CEA"/>
            <person name="William W."/>
        </authorList>
    </citation>
    <scope>NUCLEOTIDE SEQUENCE</scope>
</reference>
<dbReference type="PANTHER" id="PTHR33459">
    <property type="entry name" value="DD-GDCA PROTEIN"/>
    <property type="match status" value="1"/>
</dbReference>
<feature type="chain" id="PRO_5035831152" description="Dickkopf N-terminal cysteine-rich domain-containing protein" evidence="1">
    <location>
        <begin position="18"/>
        <end position="327"/>
    </location>
</feature>
<dbReference type="Proteomes" id="UP000683925">
    <property type="component" value="Unassembled WGS sequence"/>
</dbReference>
<dbReference type="InterPro" id="IPR052326">
    <property type="entry name" value="Diff-Dev_Assoc_Protein"/>
</dbReference>
<dbReference type="AlphaFoldDB" id="A0A8S1WKL0"/>
<feature type="signal peptide" evidence="1">
    <location>
        <begin position="1"/>
        <end position="17"/>
    </location>
</feature>
<evidence type="ECO:0000256" key="1">
    <source>
        <dbReference type="SAM" id="SignalP"/>
    </source>
</evidence>
<keyword evidence="3" id="KW-1185">Reference proteome</keyword>
<gene>
    <name evidence="2" type="ORF">POCTA_138.1.T0970184</name>
</gene>
<evidence type="ECO:0000313" key="2">
    <source>
        <dbReference type="EMBL" id="CAD8190518.1"/>
    </source>
</evidence>
<protein>
    <recommendedName>
        <fullName evidence="4">Dickkopf N-terminal cysteine-rich domain-containing protein</fullName>
    </recommendedName>
</protein>